<feature type="domain" description="DUF4216" evidence="3">
    <location>
        <begin position="253"/>
        <end position="327"/>
    </location>
</feature>
<dbReference type="Pfam" id="PF13952">
    <property type="entry name" value="DUF4216"/>
    <property type="match status" value="1"/>
</dbReference>
<accession>A0AAV6XMR0</accession>
<dbReference type="PANTHER" id="PTHR48258">
    <property type="entry name" value="DUF4218 DOMAIN-CONTAINING PROTEIN-RELATED"/>
    <property type="match status" value="1"/>
</dbReference>
<comment type="caution">
    <text evidence="4">The sequence shown here is derived from an EMBL/GenBank/DDBJ whole genome shotgun (WGS) entry which is preliminary data.</text>
</comment>
<dbReference type="Pfam" id="PF05678">
    <property type="entry name" value="VQ"/>
    <property type="match status" value="1"/>
</dbReference>
<evidence type="ECO:0000313" key="4">
    <source>
        <dbReference type="EMBL" id="KAG8384254.1"/>
    </source>
</evidence>
<evidence type="ECO:0000256" key="1">
    <source>
        <dbReference type="SAM" id="MobiDB-lite"/>
    </source>
</evidence>
<evidence type="ECO:0008006" key="6">
    <source>
        <dbReference type="Google" id="ProtNLM"/>
    </source>
</evidence>
<evidence type="ECO:0000259" key="2">
    <source>
        <dbReference type="Pfam" id="PF05678"/>
    </source>
</evidence>
<dbReference type="InterPro" id="IPR008889">
    <property type="entry name" value="VQ"/>
</dbReference>
<evidence type="ECO:0000259" key="3">
    <source>
        <dbReference type="Pfam" id="PF13952"/>
    </source>
</evidence>
<dbReference type="InterPro" id="IPR004242">
    <property type="entry name" value="Transposase_21"/>
</dbReference>
<protein>
    <recommendedName>
        <fullName evidence="6">DUF4216 domain-containing protein</fullName>
    </recommendedName>
</protein>
<dbReference type="EMBL" id="WHWC01000004">
    <property type="protein sequence ID" value="KAG8384254.1"/>
    <property type="molecule type" value="Genomic_DNA"/>
</dbReference>
<proteinExistence type="predicted"/>
<gene>
    <name evidence="4" type="ORF">BUALT_Bualt04G0099000</name>
</gene>
<dbReference type="Pfam" id="PF02992">
    <property type="entry name" value="Transposase_21"/>
    <property type="match status" value="1"/>
</dbReference>
<name>A0AAV6XMR0_9LAMI</name>
<feature type="region of interest" description="Disordered" evidence="1">
    <location>
        <begin position="426"/>
        <end position="448"/>
    </location>
</feature>
<dbReference type="AlphaFoldDB" id="A0AAV6XMR0"/>
<dbReference type="InterPro" id="IPR025312">
    <property type="entry name" value="DUF4216"/>
</dbReference>
<dbReference type="PANTHER" id="PTHR48258:SF15">
    <property type="entry name" value="OS02G0543900 PROTEIN"/>
    <property type="match status" value="1"/>
</dbReference>
<keyword evidence="5" id="KW-1185">Reference proteome</keyword>
<dbReference type="Proteomes" id="UP000826271">
    <property type="component" value="Unassembled WGS sequence"/>
</dbReference>
<evidence type="ECO:0000313" key="5">
    <source>
        <dbReference type="Proteomes" id="UP000826271"/>
    </source>
</evidence>
<reference evidence="4" key="1">
    <citation type="submission" date="2019-10" db="EMBL/GenBank/DDBJ databases">
        <authorList>
            <person name="Zhang R."/>
            <person name="Pan Y."/>
            <person name="Wang J."/>
            <person name="Ma R."/>
            <person name="Yu S."/>
        </authorList>
    </citation>
    <scope>NUCLEOTIDE SEQUENCE</scope>
    <source>
        <strain evidence="4">LA-IB0</strain>
        <tissue evidence="4">Leaf</tissue>
    </source>
</reference>
<sequence length="691" mass="79095">MYEMQKSFHEKKDDVREHCLLYGFEKRYKNWRYHGEAYVPLHRNETNEHIISDNRDDIVGKDDGLNRCEICNSSRYKDNGKNTAAKRMRYFSLKQRLQKLFMSLKTASLMRWHADERIDNGKFRHPTDALAWKDFDIKNPLFASDARNIRMGLTSDGFNPFRMMNVNNLQQTSNAQIPEDIRILANGPIRHGRRYKACVVRGFRFRTRSNNENKTTQNSGVMLKANTKSYSSTKDRRPHDGKVLYYGVLTDIIKVQYTNEIKFLMFKCDWVDPEKGVKQDEFKFTLVNFNHLLHKNNISSDEPFILSTQADQVWYVTDPLQVDWKVVVTMTPRDNFDVYSRSEAEPYSNQRLDDHKELKEGLSKRPEQEQTKEFKDLYVNALSEDPHGRVRCMGRDPSALQSALSRVKTYSETVANKVNLLGDTCGTQLSTDKDTPPAKQQPRPYPDFPMPRELIYEKNVDAPTQSNKNVPHYVVAGNATEINTFDCRPVEVESDVILFCSEIPKEIVAEGMLLSISTIRQAVGKSVAWEYVNQEEKTRPPPPSFKTALHSVRKPPAKNIIMKKPIAPMPPTPPKIYKVDPADFRDVVQKLTGATEYQPRRLRDVAPPPLNLSPAHRRPNVHPSSMMPFFGNSSAVFLAETQEEKPLKSFESTFGGLSSLGFSLSPSSLAWCSSILFSPGTLSSFEPSAVL</sequence>
<feature type="domain" description="VQ" evidence="2">
    <location>
        <begin position="572"/>
        <end position="595"/>
    </location>
</feature>
<organism evidence="4 5">
    <name type="scientific">Buddleja alternifolia</name>
    <dbReference type="NCBI Taxonomy" id="168488"/>
    <lineage>
        <taxon>Eukaryota</taxon>
        <taxon>Viridiplantae</taxon>
        <taxon>Streptophyta</taxon>
        <taxon>Embryophyta</taxon>
        <taxon>Tracheophyta</taxon>
        <taxon>Spermatophyta</taxon>
        <taxon>Magnoliopsida</taxon>
        <taxon>eudicotyledons</taxon>
        <taxon>Gunneridae</taxon>
        <taxon>Pentapetalae</taxon>
        <taxon>asterids</taxon>
        <taxon>lamiids</taxon>
        <taxon>Lamiales</taxon>
        <taxon>Scrophulariaceae</taxon>
        <taxon>Buddlejeae</taxon>
        <taxon>Buddleja</taxon>
    </lineage>
</organism>